<evidence type="ECO:0000313" key="4">
    <source>
        <dbReference type="Proteomes" id="UP000053593"/>
    </source>
</evidence>
<feature type="compositionally biased region" description="Polar residues" evidence="1">
    <location>
        <begin position="124"/>
        <end position="160"/>
    </location>
</feature>
<evidence type="ECO:0000313" key="3">
    <source>
        <dbReference type="EMBL" id="KIK57064.1"/>
    </source>
</evidence>
<dbReference type="Proteomes" id="UP000053593">
    <property type="component" value="Unassembled WGS sequence"/>
</dbReference>
<proteinExistence type="predicted"/>
<evidence type="ECO:0000256" key="2">
    <source>
        <dbReference type="SAM" id="Phobius"/>
    </source>
</evidence>
<accession>A0A0D0C3V0</accession>
<dbReference type="EMBL" id="KN834793">
    <property type="protein sequence ID" value="KIK57064.1"/>
    <property type="molecule type" value="Genomic_DNA"/>
</dbReference>
<feature type="transmembrane region" description="Helical" evidence="2">
    <location>
        <begin position="188"/>
        <end position="210"/>
    </location>
</feature>
<gene>
    <name evidence="3" type="ORF">GYMLUDRAFT_46687</name>
</gene>
<feature type="region of interest" description="Disordered" evidence="1">
    <location>
        <begin position="1"/>
        <end position="180"/>
    </location>
</feature>
<protein>
    <submittedName>
        <fullName evidence="3">Uncharacterized protein</fullName>
    </submittedName>
</protein>
<keyword evidence="2" id="KW-1133">Transmembrane helix</keyword>
<keyword evidence="2" id="KW-0812">Transmembrane</keyword>
<evidence type="ECO:0000256" key="1">
    <source>
        <dbReference type="SAM" id="MobiDB-lite"/>
    </source>
</evidence>
<dbReference type="HOGENOM" id="CLU_1326508_0_0_1"/>
<feature type="compositionally biased region" description="Low complexity" evidence="1">
    <location>
        <begin position="12"/>
        <end position="29"/>
    </location>
</feature>
<keyword evidence="2" id="KW-0472">Membrane</keyword>
<feature type="compositionally biased region" description="Low complexity" evidence="1">
    <location>
        <begin position="36"/>
        <end position="109"/>
    </location>
</feature>
<organism evidence="3 4">
    <name type="scientific">Collybiopsis luxurians FD-317 M1</name>
    <dbReference type="NCBI Taxonomy" id="944289"/>
    <lineage>
        <taxon>Eukaryota</taxon>
        <taxon>Fungi</taxon>
        <taxon>Dikarya</taxon>
        <taxon>Basidiomycota</taxon>
        <taxon>Agaricomycotina</taxon>
        <taxon>Agaricomycetes</taxon>
        <taxon>Agaricomycetidae</taxon>
        <taxon>Agaricales</taxon>
        <taxon>Marasmiineae</taxon>
        <taxon>Omphalotaceae</taxon>
        <taxon>Collybiopsis</taxon>
        <taxon>Collybiopsis luxurians</taxon>
    </lineage>
</organism>
<reference evidence="3 4" key="1">
    <citation type="submission" date="2014-04" db="EMBL/GenBank/DDBJ databases">
        <title>Evolutionary Origins and Diversification of the Mycorrhizal Mutualists.</title>
        <authorList>
            <consortium name="DOE Joint Genome Institute"/>
            <consortium name="Mycorrhizal Genomics Consortium"/>
            <person name="Kohler A."/>
            <person name="Kuo A."/>
            <person name="Nagy L.G."/>
            <person name="Floudas D."/>
            <person name="Copeland A."/>
            <person name="Barry K.W."/>
            <person name="Cichocki N."/>
            <person name="Veneault-Fourrey C."/>
            <person name="LaButti K."/>
            <person name="Lindquist E.A."/>
            <person name="Lipzen A."/>
            <person name="Lundell T."/>
            <person name="Morin E."/>
            <person name="Murat C."/>
            <person name="Riley R."/>
            <person name="Ohm R."/>
            <person name="Sun H."/>
            <person name="Tunlid A."/>
            <person name="Henrissat B."/>
            <person name="Grigoriev I.V."/>
            <person name="Hibbett D.S."/>
            <person name="Martin F."/>
        </authorList>
    </citation>
    <scope>NUCLEOTIDE SEQUENCE [LARGE SCALE GENOMIC DNA]</scope>
    <source>
        <strain evidence="3 4">FD-317 M1</strain>
    </source>
</reference>
<name>A0A0D0C3V0_9AGAR</name>
<dbReference type="AlphaFoldDB" id="A0A0D0C3V0"/>
<keyword evidence="4" id="KW-1185">Reference proteome</keyword>
<sequence length="211" mass="22037">MSPKFESRPATLLSSKLSADPLSSLAPSSFQRNDENSSSPSNSSDPTAATSQILPNSESKSSLDSSYMSLSPTPNPSLSLDNNTSASNSLPTLPSSTSPTLASSSFESALSQPQSARHQAPGPTLTNTDRLTLSDNSQSALSNTSQSIPTTADPSPTRRASPNPFDYPPAGSSTHHPPEHRRARIQSLLIRFILVMGTLGVGLGVGAVTFK</sequence>